<organism evidence="4 5">
    <name type="scientific">Candidatus Nomurabacteria bacterium GW2011_GWE1_35_16</name>
    <dbReference type="NCBI Taxonomy" id="1618761"/>
    <lineage>
        <taxon>Bacteria</taxon>
        <taxon>Candidatus Nomuraibacteriota</taxon>
    </lineage>
</organism>
<feature type="transmembrane region" description="Helical" evidence="3">
    <location>
        <begin position="72"/>
        <end position="95"/>
    </location>
</feature>
<feature type="transmembrane region" description="Helical" evidence="3">
    <location>
        <begin position="201"/>
        <end position="219"/>
    </location>
</feature>
<feature type="transmembrane region" description="Helical" evidence="3">
    <location>
        <begin position="225"/>
        <end position="242"/>
    </location>
</feature>
<name>A0A0G0B8J5_9BACT</name>
<reference evidence="4 5" key="1">
    <citation type="journal article" date="2015" name="Nature">
        <title>rRNA introns, odd ribosomes, and small enigmatic genomes across a large radiation of phyla.</title>
        <authorList>
            <person name="Brown C.T."/>
            <person name="Hug L.A."/>
            <person name="Thomas B.C."/>
            <person name="Sharon I."/>
            <person name="Castelle C.J."/>
            <person name="Singh A."/>
            <person name="Wilkins M.J."/>
            <person name="Williams K.H."/>
            <person name="Banfield J.F."/>
        </authorList>
    </citation>
    <scope>NUCLEOTIDE SEQUENCE [LARGE SCALE GENOMIC DNA]</scope>
</reference>
<feature type="compositionally biased region" description="Low complexity" evidence="2">
    <location>
        <begin position="763"/>
        <end position="779"/>
    </location>
</feature>
<proteinExistence type="predicted"/>
<dbReference type="InterPro" id="IPR051533">
    <property type="entry name" value="WaaL-like"/>
</dbReference>
<dbReference type="PANTHER" id="PTHR37422:SF13">
    <property type="entry name" value="LIPOPOLYSACCHARIDE BIOSYNTHESIS PROTEIN PA4999-RELATED"/>
    <property type="match status" value="1"/>
</dbReference>
<evidence type="ECO:0000256" key="2">
    <source>
        <dbReference type="SAM" id="MobiDB-lite"/>
    </source>
</evidence>
<comment type="caution">
    <text evidence="4">The sequence shown here is derived from an EMBL/GenBank/DDBJ whole genome shotgun (WGS) entry which is preliminary data.</text>
</comment>
<feature type="transmembrane region" description="Helical" evidence="3">
    <location>
        <begin position="41"/>
        <end position="60"/>
    </location>
</feature>
<dbReference type="EMBL" id="LBPY01000020">
    <property type="protein sequence ID" value="KKP65699.1"/>
    <property type="molecule type" value="Genomic_DNA"/>
</dbReference>
<feature type="transmembrane region" description="Helical" evidence="3">
    <location>
        <begin position="418"/>
        <end position="437"/>
    </location>
</feature>
<feature type="region of interest" description="Disordered" evidence="2">
    <location>
        <begin position="757"/>
        <end position="786"/>
    </location>
</feature>
<dbReference type="PANTHER" id="PTHR37422">
    <property type="entry name" value="TEICHURONIC ACID BIOSYNTHESIS PROTEIN TUAE"/>
    <property type="match status" value="1"/>
</dbReference>
<feature type="transmembrane region" description="Helical" evidence="3">
    <location>
        <begin position="357"/>
        <end position="380"/>
    </location>
</feature>
<dbReference type="Gene3D" id="1.25.40.10">
    <property type="entry name" value="Tetratricopeptide repeat domain"/>
    <property type="match status" value="2"/>
</dbReference>
<feature type="transmembrane region" description="Helical" evidence="3">
    <location>
        <begin position="12"/>
        <end position="29"/>
    </location>
</feature>
<feature type="repeat" description="TPR" evidence="1">
    <location>
        <begin position="678"/>
        <end position="711"/>
    </location>
</feature>
<evidence type="ECO:0000256" key="3">
    <source>
        <dbReference type="SAM" id="Phobius"/>
    </source>
</evidence>
<accession>A0A0G0B8J5</accession>
<feature type="transmembrane region" description="Helical" evidence="3">
    <location>
        <begin position="131"/>
        <end position="156"/>
    </location>
</feature>
<feature type="transmembrane region" description="Helical" evidence="3">
    <location>
        <begin position="392"/>
        <end position="412"/>
    </location>
</feature>
<dbReference type="SMART" id="SM00028">
    <property type="entry name" value="TPR"/>
    <property type="match status" value="5"/>
</dbReference>
<protein>
    <submittedName>
        <fullName evidence="4">Uncharacterized protein</fullName>
    </submittedName>
</protein>
<dbReference type="Pfam" id="PF13428">
    <property type="entry name" value="TPR_14"/>
    <property type="match status" value="1"/>
</dbReference>
<feature type="transmembrane region" description="Helical" evidence="3">
    <location>
        <begin position="176"/>
        <end position="194"/>
    </location>
</feature>
<feature type="transmembrane region" description="Helical" evidence="3">
    <location>
        <begin position="263"/>
        <end position="286"/>
    </location>
</feature>
<feature type="repeat" description="TPR" evidence="1">
    <location>
        <begin position="644"/>
        <end position="677"/>
    </location>
</feature>
<feature type="transmembrane region" description="Helical" evidence="3">
    <location>
        <begin position="107"/>
        <end position="124"/>
    </location>
</feature>
<keyword evidence="3" id="KW-0472">Membrane</keyword>
<keyword evidence="1" id="KW-0802">TPR repeat</keyword>
<dbReference type="PROSITE" id="PS50005">
    <property type="entry name" value="TPR"/>
    <property type="match status" value="2"/>
</dbReference>
<evidence type="ECO:0000256" key="1">
    <source>
        <dbReference type="PROSITE-ProRule" id="PRU00339"/>
    </source>
</evidence>
<dbReference type="InterPro" id="IPR019734">
    <property type="entry name" value="TPR_rpt"/>
</dbReference>
<dbReference type="SUPFAM" id="SSF48452">
    <property type="entry name" value="TPR-like"/>
    <property type="match status" value="1"/>
</dbReference>
<gene>
    <name evidence="4" type="ORF">UR64_C0020G0002</name>
</gene>
<sequence>MESKKIEFFNKLSFITLLATLFLSLFFFIPYVPVTLEASKGFLLSVGTTLSVFFWLISRLGEGKFVFPKDRLILFAGAIPLVFLISSLFSSSLYVSLFGSGFEMGTFGSMLILFVLFFLSSMYFQTEKRLWYFFGALFLGALILSVFELLNIFIGFGRFFPGLLQGVSSGNLVGSWNNFALLFGLIILLSLFTLEFLKTRGFFLFTQYFLLVTGLFFLVVINVPLVWLLVGAFSMVMFVYSVSIQHAGIKIVHGGGEKKRFPFASLVVVFISLSFLIGSNSLGGLISKYINLSNPEVRPSIVTTSQIAWKAIKHNPLLGTGPNTFVIDWALWQPKEIAQTVFWNSDFNEGFSTLSTFAVTTGILGLLAWIMFFIILVIRGIQSLRVALKDPLSNYFILTTFMIALYSWITIIIYTPNIIMMMLAFSSSGILIGILVYRQVIGIKEYSFLNDPRNSFFAILSLMVFMIATLSVTYLYIEKFTSVIYFSKGLKTDNTIESLANSEKMLINAISLDKNDIYYRTLSQIYIAEIGLLVGDEKISKDVLKSNLQQLINLAQNSATLAVGQNSKQYLNYVNLGNVYASLVPLAVDNSYESAVSSYDKARSLAPNNPSIILARAQLEVLKKNNDDARKFIQNALDLKLNYTDALFLLAQIEENEGNPSAAIKQAERAAQLTPNDPTIFFRLGLLRYNNSEYSAAVSSFEQAVMLDPSYLNARYFLGQAYQKVNRTGEALIQFKILSEVLPDNQDVKKAIDSLSNISNPITPENTTEANTTKNKSTKLPTTQTQ</sequence>
<dbReference type="InterPro" id="IPR011990">
    <property type="entry name" value="TPR-like_helical_dom_sf"/>
</dbReference>
<evidence type="ECO:0000313" key="5">
    <source>
        <dbReference type="Proteomes" id="UP000034952"/>
    </source>
</evidence>
<feature type="transmembrane region" description="Helical" evidence="3">
    <location>
        <begin position="457"/>
        <end position="477"/>
    </location>
</feature>
<keyword evidence="3" id="KW-1133">Transmembrane helix</keyword>
<evidence type="ECO:0000313" key="4">
    <source>
        <dbReference type="EMBL" id="KKP65699.1"/>
    </source>
</evidence>
<keyword evidence="3" id="KW-0812">Transmembrane</keyword>
<dbReference type="Proteomes" id="UP000034952">
    <property type="component" value="Unassembled WGS sequence"/>
</dbReference>
<dbReference type="AlphaFoldDB" id="A0A0G0B8J5"/>